<dbReference type="EMBL" id="DSLG01000004">
    <property type="protein sequence ID" value="HEA87112.1"/>
    <property type="molecule type" value="Genomic_DNA"/>
</dbReference>
<dbReference type="SMART" id="SM00327">
    <property type="entry name" value="VWA"/>
    <property type="match status" value="1"/>
</dbReference>
<sequence>MGADQSACRFAQQHVYLAEAGVINWALPGYLWFLSAPAVLVLLWLLVRFRQQRQFRLAVEPVLIERLHTERILPAVVGRNVLFLLGLVLLAVALARPRWGERLQMFKGRGIAVVIALDASKSMLAEDVKPSRLTRAKAELSALIDELAGNAVGIVAFAGDAYALCPLTADLDAAKLFLDIIGPELMPVPGTDFGRAITVAGELFNPGAATKALVLVTDGEDLGRNTEQAVMAAKEQGVRIYPVAISTPEGAPIPESEAGGVTYKKDASGNVVISRMDERKLILIAQATGGRFFRLEGFSPERLRAELDRLEKEELGGGEFSGYVERYQGFLLAGMIMLFLALVLPERKIDFRRL</sequence>
<proteinExistence type="predicted"/>
<dbReference type="PANTHER" id="PTHR22550">
    <property type="entry name" value="SPORE GERMINATION PROTEIN"/>
    <property type="match status" value="1"/>
</dbReference>
<dbReference type="AlphaFoldDB" id="A0A7C1NBH0"/>
<evidence type="ECO:0000313" key="4">
    <source>
        <dbReference type="EMBL" id="HFJ54218.1"/>
    </source>
</evidence>
<evidence type="ECO:0000313" key="3">
    <source>
        <dbReference type="EMBL" id="HEA87112.1"/>
    </source>
</evidence>
<dbReference type="InterPro" id="IPR002035">
    <property type="entry name" value="VWF_A"/>
</dbReference>
<evidence type="ECO:0000256" key="1">
    <source>
        <dbReference type="SAM" id="Phobius"/>
    </source>
</evidence>
<dbReference type="Pfam" id="PF13519">
    <property type="entry name" value="VWA_2"/>
    <property type="match status" value="1"/>
</dbReference>
<accession>A0A7C1NBH0</accession>
<reference evidence="3" key="1">
    <citation type="journal article" date="2020" name="mSystems">
        <title>Genome- and Community-Level Interaction Insights into Carbon Utilization and Element Cycling Functions of Hydrothermarchaeota in Hydrothermal Sediment.</title>
        <authorList>
            <person name="Zhou Z."/>
            <person name="Liu Y."/>
            <person name="Xu W."/>
            <person name="Pan J."/>
            <person name="Luo Z.H."/>
            <person name="Li M."/>
        </authorList>
    </citation>
    <scope>NUCLEOTIDE SEQUENCE [LARGE SCALE GENOMIC DNA]</scope>
    <source>
        <strain evidence="3">SpSt-265</strain>
        <strain evidence="4">SpSt-465</strain>
    </source>
</reference>
<name>A0A7C1NBH0_UNCW3</name>
<feature type="transmembrane region" description="Helical" evidence="1">
    <location>
        <begin position="29"/>
        <end position="47"/>
    </location>
</feature>
<evidence type="ECO:0000259" key="2">
    <source>
        <dbReference type="PROSITE" id="PS50234"/>
    </source>
</evidence>
<dbReference type="InterPro" id="IPR050768">
    <property type="entry name" value="UPF0353/GerABKA_families"/>
</dbReference>
<feature type="transmembrane region" description="Helical" evidence="1">
    <location>
        <begin position="327"/>
        <end position="344"/>
    </location>
</feature>
<feature type="domain" description="VWFA" evidence="2">
    <location>
        <begin position="112"/>
        <end position="310"/>
    </location>
</feature>
<keyword evidence="1" id="KW-1133">Transmembrane helix</keyword>
<dbReference type="PANTHER" id="PTHR22550:SF14">
    <property type="entry name" value="VWFA DOMAIN-CONTAINING PROTEIN"/>
    <property type="match status" value="1"/>
</dbReference>
<comment type="caution">
    <text evidence="3">The sequence shown here is derived from an EMBL/GenBank/DDBJ whole genome shotgun (WGS) entry which is preliminary data.</text>
</comment>
<dbReference type="SUPFAM" id="SSF53300">
    <property type="entry name" value="vWA-like"/>
    <property type="match status" value="1"/>
</dbReference>
<dbReference type="Gene3D" id="3.40.50.410">
    <property type="entry name" value="von Willebrand factor, type A domain"/>
    <property type="match status" value="1"/>
</dbReference>
<organism evidence="3">
    <name type="scientific">candidate division WOR-3 bacterium</name>
    <dbReference type="NCBI Taxonomy" id="2052148"/>
    <lineage>
        <taxon>Bacteria</taxon>
        <taxon>Bacteria division WOR-3</taxon>
    </lineage>
</organism>
<gene>
    <name evidence="3" type="ORF">ENP94_03770</name>
    <name evidence="4" type="ORF">ENS16_05975</name>
</gene>
<dbReference type="EMBL" id="DSTU01000007">
    <property type="protein sequence ID" value="HFJ54218.1"/>
    <property type="molecule type" value="Genomic_DNA"/>
</dbReference>
<feature type="transmembrane region" description="Helical" evidence="1">
    <location>
        <begin position="76"/>
        <end position="95"/>
    </location>
</feature>
<dbReference type="PROSITE" id="PS50234">
    <property type="entry name" value="VWFA"/>
    <property type="match status" value="1"/>
</dbReference>
<keyword evidence="1" id="KW-0472">Membrane</keyword>
<protein>
    <submittedName>
        <fullName evidence="3">VWA domain-containing protein</fullName>
    </submittedName>
</protein>
<dbReference type="InterPro" id="IPR036465">
    <property type="entry name" value="vWFA_dom_sf"/>
</dbReference>
<keyword evidence="1" id="KW-0812">Transmembrane</keyword>